<proteinExistence type="predicted"/>
<dbReference type="RefSeq" id="WP_194182825.1">
    <property type="nucleotide sequence ID" value="NZ_JADGIK010000004.1"/>
</dbReference>
<comment type="caution">
    <text evidence="1">The sequence shown here is derived from an EMBL/GenBank/DDBJ whole genome shotgun (WGS) entry which is preliminary data.</text>
</comment>
<evidence type="ECO:0000313" key="2">
    <source>
        <dbReference type="Proteomes" id="UP000608754"/>
    </source>
</evidence>
<reference evidence="1" key="1">
    <citation type="submission" date="2020-10" db="EMBL/GenBank/DDBJ databases">
        <authorList>
            <person name="Lu T."/>
            <person name="Wang Q."/>
            <person name="Han X."/>
        </authorList>
    </citation>
    <scope>NUCLEOTIDE SEQUENCE</scope>
    <source>
        <strain evidence="1">WQ 117</strain>
    </source>
</reference>
<evidence type="ECO:0000313" key="1">
    <source>
        <dbReference type="EMBL" id="MBF0597277.1"/>
    </source>
</evidence>
<name>A0A8J7FMT0_9FLAO</name>
<dbReference type="InterPro" id="IPR025335">
    <property type="entry name" value="DUF4241"/>
</dbReference>
<dbReference type="Proteomes" id="UP000608754">
    <property type="component" value="Unassembled WGS sequence"/>
</dbReference>
<dbReference type="Pfam" id="PF14025">
    <property type="entry name" value="DUF4241"/>
    <property type="match status" value="1"/>
</dbReference>
<keyword evidence="2" id="KW-1185">Reference proteome</keyword>
<dbReference type="EMBL" id="JADGIK010000004">
    <property type="protein sequence ID" value="MBF0597277.1"/>
    <property type="molecule type" value="Genomic_DNA"/>
</dbReference>
<dbReference type="AlphaFoldDB" id="A0A8J7FMT0"/>
<accession>A0A8J7FMT0</accession>
<gene>
    <name evidence="1" type="ORF">IM532_07430</name>
</gene>
<organism evidence="1 2">
    <name type="scientific">Faecalibacter rhinopitheci</name>
    <dbReference type="NCBI Taxonomy" id="2779678"/>
    <lineage>
        <taxon>Bacteria</taxon>
        <taxon>Pseudomonadati</taxon>
        <taxon>Bacteroidota</taxon>
        <taxon>Flavobacteriia</taxon>
        <taxon>Flavobacteriales</taxon>
        <taxon>Weeksellaceae</taxon>
        <taxon>Faecalibacter</taxon>
    </lineage>
</organism>
<sequence>MEPTAEWLKIWESKREFTLAPNDLDMYFTSKEINDIKVDQIDLGEVTLPTGKIIVNDPLGQYLALDNSPYFVETPKGNFPIKASIISYEDDGDAENLIACVKITFKDEKPTRYEEALKGIESIEDLNEGEFFGFASESGLATIVDFGAKEAFTNFIDEVEAKDENLYDDYFAPLFIENVKNNPAYQSEDGDWINWNIPNTEYKAPIFQAGFGEGVYPSYFGYNENGDVVAFYIQFIDAELDDEMEGDDEWV</sequence>
<protein>
    <submittedName>
        <fullName evidence="1">DUF4241 domain-containing protein</fullName>
    </submittedName>
</protein>